<dbReference type="InterPro" id="IPR031167">
    <property type="entry name" value="G_OBG"/>
</dbReference>
<dbReference type="Proteomes" id="UP000311382">
    <property type="component" value="Unassembled WGS sequence"/>
</dbReference>
<dbReference type="InterPro" id="IPR031662">
    <property type="entry name" value="GTP-binding_2"/>
</dbReference>
<feature type="domain" description="OBG-type G" evidence="3">
    <location>
        <begin position="66"/>
        <end position="291"/>
    </location>
</feature>
<dbReference type="FunFam" id="3.10.20.30:FF:000003">
    <property type="entry name" value="Developmentally-regulated GTP-binding protein 1"/>
    <property type="match status" value="1"/>
</dbReference>
<dbReference type="GO" id="GO:0005525">
    <property type="term" value="F:GTP binding"/>
    <property type="evidence" value="ECO:0007669"/>
    <property type="project" value="UniProtKB-KW"/>
</dbReference>
<dbReference type="STRING" id="5288.A0A5C5FSX6"/>
<organism evidence="5 6">
    <name type="scientific">Rhodotorula diobovata</name>
    <dbReference type="NCBI Taxonomy" id="5288"/>
    <lineage>
        <taxon>Eukaryota</taxon>
        <taxon>Fungi</taxon>
        <taxon>Dikarya</taxon>
        <taxon>Basidiomycota</taxon>
        <taxon>Pucciniomycotina</taxon>
        <taxon>Microbotryomycetes</taxon>
        <taxon>Sporidiobolales</taxon>
        <taxon>Sporidiobolaceae</taxon>
        <taxon>Rhodotorula</taxon>
    </lineage>
</organism>
<protein>
    <submittedName>
        <fullName evidence="5">P-loop containing nucleoside triphosphate hydrolase protein</fullName>
    </submittedName>
</protein>
<dbReference type="Pfam" id="PF02824">
    <property type="entry name" value="TGS"/>
    <property type="match status" value="1"/>
</dbReference>
<evidence type="ECO:0000259" key="4">
    <source>
        <dbReference type="PROSITE" id="PS51880"/>
    </source>
</evidence>
<accession>A0A5C5FSX6</accession>
<dbReference type="PROSITE" id="PS51710">
    <property type="entry name" value="G_OBG"/>
    <property type="match status" value="1"/>
</dbReference>
<dbReference type="InterPro" id="IPR027417">
    <property type="entry name" value="P-loop_NTPase"/>
</dbReference>
<dbReference type="GO" id="GO:1903833">
    <property type="term" value="P:positive regulation of cellular response to amino acid starvation"/>
    <property type="evidence" value="ECO:0007669"/>
    <property type="project" value="UniProtKB-ARBA"/>
</dbReference>
<dbReference type="SUPFAM" id="SSF52540">
    <property type="entry name" value="P-loop containing nucleoside triphosphate hydrolases"/>
    <property type="match status" value="1"/>
</dbReference>
<dbReference type="Pfam" id="PF16897">
    <property type="entry name" value="MMR_HSR1_Xtn"/>
    <property type="match status" value="1"/>
</dbReference>
<sequence length="371" mass="40594">MSTIVDRIKAIEDECAKTQKNKATSYHVMGQLKAKLAKLKRELLTPTSGGGGGAGVGFDVARTGIASIGFIGFPSVGKSSLMSGLTGTESVAAAYEFTTLTTVPGTLQIHGAPIQILDLPGIIEGAKDGKGRGRQVIAVARTCNLICIVLDVLKPLADKAVIENELEGFGIRLNKQPPNITYKKKEKGGIAITNTQPLTKITHDEIKAVMGEYRMANADIHIRCDPTLDEFIDVIEGGRVYIPCLYILNKIDAISIEELDLLYRIPNSVPISAKDWLNIDELIEVMWEKLSLRRIYTLPRGAKSPDYTAPVVLRSSSCTVRDFCNSIHREIAQQVKYAIVWGTSVKHSRGQKVGLDHVLDDEDCVRLVKRI</sequence>
<evidence type="ECO:0000259" key="3">
    <source>
        <dbReference type="PROSITE" id="PS51710"/>
    </source>
</evidence>
<dbReference type="InterPro" id="IPR006074">
    <property type="entry name" value="GTP1-OBG_CS"/>
</dbReference>
<dbReference type="NCBIfam" id="TIGR00231">
    <property type="entry name" value="small_GTP"/>
    <property type="match status" value="1"/>
</dbReference>
<dbReference type="PROSITE" id="PS00905">
    <property type="entry name" value="GTP1_OBG"/>
    <property type="match status" value="1"/>
</dbReference>
<dbReference type="Gene3D" id="6.10.140.1070">
    <property type="match status" value="2"/>
</dbReference>
<dbReference type="FunFam" id="3.40.50.300:FF:001436">
    <property type="entry name" value="Developmentally-regulated GTP-binding protein"/>
    <property type="match status" value="1"/>
</dbReference>
<gene>
    <name evidence="5" type="ORF">DMC30DRAFT_378138</name>
</gene>
<evidence type="ECO:0000256" key="2">
    <source>
        <dbReference type="ARBA" id="ARBA00023134"/>
    </source>
</evidence>
<evidence type="ECO:0000313" key="6">
    <source>
        <dbReference type="Proteomes" id="UP000311382"/>
    </source>
</evidence>
<dbReference type="InterPro" id="IPR045001">
    <property type="entry name" value="DRG"/>
</dbReference>
<dbReference type="InterPro" id="IPR004095">
    <property type="entry name" value="TGS"/>
</dbReference>
<keyword evidence="5" id="KW-0378">Hydrolase</keyword>
<dbReference type="InterPro" id="IPR005225">
    <property type="entry name" value="Small_GTP-bd"/>
</dbReference>
<name>A0A5C5FSX6_9BASI</name>
<keyword evidence="6" id="KW-1185">Reference proteome</keyword>
<dbReference type="InterPro" id="IPR012676">
    <property type="entry name" value="TGS-like"/>
</dbReference>
<proteinExistence type="predicted"/>
<dbReference type="GO" id="GO:0003924">
    <property type="term" value="F:GTPase activity"/>
    <property type="evidence" value="ECO:0007669"/>
    <property type="project" value="InterPro"/>
</dbReference>
<dbReference type="AlphaFoldDB" id="A0A5C5FSX6"/>
<keyword evidence="2" id="KW-0342">GTP-binding</keyword>
<evidence type="ECO:0000256" key="1">
    <source>
        <dbReference type="ARBA" id="ARBA00022741"/>
    </source>
</evidence>
<dbReference type="SUPFAM" id="SSF81271">
    <property type="entry name" value="TGS-like"/>
    <property type="match status" value="1"/>
</dbReference>
<dbReference type="CDD" id="cd01896">
    <property type="entry name" value="DRG"/>
    <property type="match status" value="1"/>
</dbReference>
<dbReference type="PANTHER" id="PTHR43127">
    <property type="entry name" value="DEVELOPMENTALLY-REGULATED GTP-BINDING PROTEIN 2"/>
    <property type="match status" value="1"/>
</dbReference>
<dbReference type="Gene3D" id="3.10.20.30">
    <property type="match status" value="1"/>
</dbReference>
<evidence type="ECO:0000313" key="5">
    <source>
        <dbReference type="EMBL" id="TNY19978.1"/>
    </source>
</evidence>
<dbReference type="InterPro" id="IPR006073">
    <property type="entry name" value="GTP-bd"/>
</dbReference>
<reference evidence="5 6" key="1">
    <citation type="submission" date="2019-03" db="EMBL/GenBank/DDBJ databases">
        <title>Rhodosporidium diobovatum UCD-FST 08-225 genome sequencing, assembly, and annotation.</title>
        <authorList>
            <person name="Fakankun I.U."/>
            <person name="Fristensky B."/>
            <person name="Levin D.B."/>
        </authorList>
    </citation>
    <scope>NUCLEOTIDE SEQUENCE [LARGE SCALE GENOMIC DNA]</scope>
    <source>
        <strain evidence="5 6">UCD-FST 08-225</strain>
    </source>
</reference>
<keyword evidence="1" id="KW-0547">Nucleotide-binding</keyword>
<dbReference type="PROSITE" id="PS51880">
    <property type="entry name" value="TGS"/>
    <property type="match status" value="1"/>
</dbReference>
<dbReference type="InterPro" id="IPR012675">
    <property type="entry name" value="Beta-grasp_dom_sf"/>
</dbReference>
<dbReference type="OrthoDB" id="603at2759"/>
<dbReference type="PRINTS" id="PR00326">
    <property type="entry name" value="GTP1OBG"/>
</dbReference>
<comment type="caution">
    <text evidence="5">The sequence shown here is derived from an EMBL/GenBank/DDBJ whole genome shotgun (WGS) entry which is preliminary data.</text>
</comment>
<dbReference type="Pfam" id="PF01926">
    <property type="entry name" value="MMR_HSR1"/>
    <property type="match status" value="1"/>
</dbReference>
<feature type="domain" description="TGS" evidence="4">
    <location>
        <begin position="291"/>
        <end position="369"/>
    </location>
</feature>
<dbReference type="EMBL" id="SOZI01000079">
    <property type="protein sequence ID" value="TNY19978.1"/>
    <property type="molecule type" value="Genomic_DNA"/>
</dbReference>